<dbReference type="KEGG" id="samy:DB32_007963"/>
<dbReference type="CDD" id="cd13120">
    <property type="entry name" value="BF2867_like_N"/>
    <property type="match status" value="1"/>
</dbReference>
<feature type="compositionally biased region" description="Low complexity" evidence="1">
    <location>
        <begin position="1"/>
        <end position="10"/>
    </location>
</feature>
<dbReference type="EMBL" id="CP011125">
    <property type="protein sequence ID" value="AKF10814.1"/>
    <property type="molecule type" value="Genomic_DNA"/>
</dbReference>
<proteinExistence type="predicted"/>
<evidence type="ECO:0000313" key="3">
    <source>
        <dbReference type="Proteomes" id="UP000034883"/>
    </source>
</evidence>
<feature type="compositionally biased region" description="Polar residues" evidence="1">
    <location>
        <begin position="29"/>
        <end position="41"/>
    </location>
</feature>
<gene>
    <name evidence="2" type="ORF">DB32_007963</name>
</gene>
<sequence>MLALALAACGGDDDGATETDAGGRVDSGSMDSGTQTDSGTQVDSGEDEEVDSGSEPDSGGGDDAGSDAGGDSDAGSDGGGGDVCAPPGIGAACDAETGECQTGLRCYTGSAGDFCSVDRAPDCGGFAHTRCPASAPYCLRPIGSSLGACATEQEAICICAVASEKIQPGEGTEGCPTPPR</sequence>
<feature type="region of interest" description="Disordered" evidence="1">
    <location>
        <begin position="1"/>
        <end position="82"/>
    </location>
</feature>
<protein>
    <submittedName>
        <fullName evidence="2">Uncharacterized protein</fullName>
    </submittedName>
</protein>
<dbReference type="Proteomes" id="UP000034883">
    <property type="component" value="Chromosome"/>
</dbReference>
<organism evidence="2 3">
    <name type="scientific">Sandaracinus amylolyticus</name>
    <dbReference type="NCBI Taxonomy" id="927083"/>
    <lineage>
        <taxon>Bacteria</taxon>
        <taxon>Pseudomonadati</taxon>
        <taxon>Myxococcota</taxon>
        <taxon>Polyangia</taxon>
        <taxon>Polyangiales</taxon>
        <taxon>Sandaracinaceae</taxon>
        <taxon>Sandaracinus</taxon>
    </lineage>
</organism>
<accession>A0A0F6SHP7</accession>
<name>A0A0F6SHP7_9BACT</name>
<evidence type="ECO:0000256" key="1">
    <source>
        <dbReference type="SAM" id="MobiDB-lite"/>
    </source>
</evidence>
<dbReference type="STRING" id="927083.DB32_007963"/>
<keyword evidence="3" id="KW-1185">Reference proteome</keyword>
<dbReference type="RefSeq" id="WP_053237748.1">
    <property type="nucleotide sequence ID" value="NZ_CP011125.1"/>
</dbReference>
<evidence type="ECO:0000313" key="2">
    <source>
        <dbReference type="EMBL" id="AKF10814.1"/>
    </source>
</evidence>
<reference evidence="2 3" key="1">
    <citation type="submission" date="2015-03" db="EMBL/GenBank/DDBJ databases">
        <title>Genome assembly of Sandaracinus amylolyticus DSM 53668.</title>
        <authorList>
            <person name="Sharma G."/>
            <person name="Subramanian S."/>
        </authorList>
    </citation>
    <scope>NUCLEOTIDE SEQUENCE [LARGE SCALE GENOMIC DNA]</scope>
    <source>
        <strain evidence="2 3">DSM 53668</strain>
    </source>
</reference>
<feature type="compositionally biased region" description="Acidic residues" evidence="1">
    <location>
        <begin position="44"/>
        <end position="54"/>
    </location>
</feature>
<dbReference type="AlphaFoldDB" id="A0A0F6SHP7"/>